<evidence type="ECO:0000256" key="3">
    <source>
        <dbReference type="ARBA" id="ARBA00014701"/>
    </source>
</evidence>
<dbReference type="InterPro" id="IPR049874">
    <property type="entry name" value="ROK_cs"/>
</dbReference>
<evidence type="ECO:0000256" key="4">
    <source>
        <dbReference type="ARBA" id="ARBA00022679"/>
    </source>
</evidence>
<dbReference type="EMBL" id="BMJD01000001">
    <property type="protein sequence ID" value="GGB29359.1"/>
    <property type="molecule type" value="Genomic_DNA"/>
</dbReference>
<dbReference type="RefSeq" id="WP_155554093.1">
    <property type="nucleotide sequence ID" value="NZ_BMJD01000001.1"/>
</dbReference>
<comment type="caution">
    <text evidence="9">The sequence shown here is derived from an EMBL/GenBank/DDBJ whole genome shotgun (WGS) entry which is preliminary data.</text>
</comment>
<name>A0A9W5X459_9BACI</name>
<dbReference type="AlphaFoldDB" id="A0A9W5X459"/>
<dbReference type="InterPro" id="IPR004654">
    <property type="entry name" value="ROK_glcA"/>
</dbReference>
<dbReference type="InterPro" id="IPR043129">
    <property type="entry name" value="ATPase_NBD"/>
</dbReference>
<proteinExistence type="inferred from homology"/>
<keyword evidence="5" id="KW-0547">Nucleotide-binding</keyword>
<keyword evidence="10" id="KW-1185">Reference proteome</keyword>
<evidence type="ECO:0000256" key="2">
    <source>
        <dbReference type="ARBA" id="ARBA00012323"/>
    </source>
</evidence>
<dbReference type="GO" id="GO:0005737">
    <property type="term" value="C:cytoplasm"/>
    <property type="evidence" value="ECO:0007669"/>
    <property type="project" value="InterPro"/>
</dbReference>
<dbReference type="GO" id="GO:0004340">
    <property type="term" value="F:glucokinase activity"/>
    <property type="evidence" value="ECO:0007669"/>
    <property type="project" value="UniProtKB-EC"/>
</dbReference>
<sequence length="320" mass="33260">MNKIIIGVDIGGTTSKIGLLDQQGIIQDKWEIPTIKANNGESIVTDIWDSITDKLKTVQFKQILGIGIGAPGFIDGATGLVYEAVNIGWKKNFQLAKLFSEITKLPVFVENDANIAVLGENWKGAGNHSENLIAITLGTGVGGGIIANGEILNGVNGTAGEIGHITVDPDGFSCNCGKKGCLETIASATGIVRQAKELAKQAPDSRLASLLQESGSITAKDVFSLAGQGDLLSKTVIERTGDVLGFAIANLATVINPSIILIGGGVSKAGDQLITIIKSAFHKYALPRVSDVCDIKVAQLGNDAGIIGAAYLVLQKSGIN</sequence>
<reference evidence="9" key="2">
    <citation type="submission" date="2020-09" db="EMBL/GenBank/DDBJ databases">
        <authorList>
            <person name="Sun Q."/>
            <person name="Zhou Y."/>
        </authorList>
    </citation>
    <scope>NUCLEOTIDE SEQUENCE</scope>
    <source>
        <strain evidence="9">CGMCC 1.15454</strain>
    </source>
</reference>
<evidence type="ECO:0000313" key="9">
    <source>
        <dbReference type="EMBL" id="GGB29359.1"/>
    </source>
</evidence>
<gene>
    <name evidence="9" type="ORF">GCM10011409_03420</name>
</gene>
<evidence type="ECO:0000256" key="1">
    <source>
        <dbReference type="ARBA" id="ARBA00006479"/>
    </source>
</evidence>
<dbReference type="NCBIfam" id="TIGR00744">
    <property type="entry name" value="ROK_glcA_fam"/>
    <property type="match status" value="1"/>
</dbReference>
<keyword evidence="7" id="KW-0067">ATP-binding</keyword>
<dbReference type="GO" id="GO:0005524">
    <property type="term" value="F:ATP binding"/>
    <property type="evidence" value="ECO:0007669"/>
    <property type="project" value="UniProtKB-KW"/>
</dbReference>
<comment type="similarity">
    <text evidence="1">Belongs to the ROK (NagC/XylR) family.</text>
</comment>
<protein>
    <recommendedName>
        <fullName evidence="3">Glucokinase</fullName>
        <ecNumber evidence="2">2.7.1.2</ecNumber>
    </recommendedName>
    <alternativeName>
        <fullName evidence="8">Glucose kinase</fullName>
    </alternativeName>
</protein>
<keyword evidence="4" id="KW-0808">Transferase</keyword>
<dbReference type="PROSITE" id="PS01125">
    <property type="entry name" value="ROK"/>
    <property type="match status" value="1"/>
</dbReference>
<dbReference type="GO" id="GO:0006096">
    <property type="term" value="P:glycolytic process"/>
    <property type="evidence" value="ECO:0007669"/>
    <property type="project" value="InterPro"/>
</dbReference>
<keyword evidence="6" id="KW-0418">Kinase</keyword>
<accession>A0A9W5X459</accession>
<dbReference type="SUPFAM" id="SSF53067">
    <property type="entry name" value="Actin-like ATPase domain"/>
    <property type="match status" value="1"/>
</dbReference>
<dbReference type="Pfam" id="PF00480">
    <property type="entry name" value="ROK"/>
    <property type="match status" value="1"/>
</dbReference>
<evidence type="ECO:0000256" key="7">
    <source>
        <dbReference type="ARBA" id="ARBA00022840"/>
    </source>
</evidence>
<evidence type="ECO:0000313" key="10">
    <source>
        <dbReference type="Proteomes" id="UP000621492"/>
    </source>
</evidence>
<evidence type="ECO:0000256" key="5">
    <source>
        <dbReference type="ARBA" id="ARBA00022741"/>
    </source>
</evidence>
<evidence type="ECO:0000256" key="6">
    <source>
        <dbReference type="ARBA" id="ARBA00022777"/>
    </source>
</evidence>
<dbReference type="InterPro" id="IPR000600">
    <property type="entry name" value="ROK"/>
</dbReference>
<reference evidence="9" key="1">
    <citation type="journal article" date="2014" name="Int. J. Syst. Evol. Microbiol.">
        <title>Complete genome sequence of Corynebacterium casei LMG S-19264T (=DSM 44701T), isolated from a smear-ripened cheese.</title>
        <authorList>
            <consortium name="US DOE Joint Genome Institute (JGI-PGF)"/>
            <person name="Walter F."/>
            <person name="Albersmeier A."/>
            <person name="Kalinowski J."/>
            <person name="Ruckert C."/>
        </authorList>
    </citation>
    <scope>NUCLEOTIDE SEQUENCE</scope>
    <source>
        <strain evidence="9">CGMCC 1.15454</strain>
    </source>
</reference>
<dbReference type="Proteomes" id="UP000621492">
    <property type="component" value="Unassembled WGS sequence"/>
</dbReference>
<evidence type="ECO:0000256" key="8">
    <source>
        <dbReference type="ARBA" id="ARBA00032386"/>
    </source>
</evidence>
<dbReference type="Gene3D" id="3.30.420.40">
    <property type="match status" value="2"/>
</dbReference>
<dbReference type="PANTHER" id="PTHR18964">
    <property type="entry name" value="ROK (REPRESSOR, ORF, KINASE) FAMILY"/>
    <property type="match status" value="1"/>
</dbReference>
<dbReference type="EC" id="2.7.1.2" evidence="2"/>
<organism evidence="9 10">
    <name type="scientific">Lentibacillus populi</name>
    <dbReference type="NCBI Taxonomy" id="1827502"/>
    <lineage>
        <taxon>Bacteria</taxon>
        <taxon>Bacillati</taxon>
        <taxon>Bacillota</taxon>
        <taxon>Bacilli</taxon>
        <taxon>Bacillales</taxon>
        <taxon>Bacillaceae</taxon>
        <taxon>Lentibacillus</taxon>
    </lineage>
</organism>
<dbReference type="PANTHER" id="PTHR18964:SF149">
    <property type="entry name" value="BIFUNCTIONAL UDP-N-ACETYLGLUCOSAMINE 2-EPIMERASE_N-ACETYLMANNOSAMINE KINASE"/>
    <property type="match status" value="1"/>
</dbReference>